<name>A0A6V7P2I6_ANACO</name>
<protein>
    <submittedName>
        <fullName evidence="1">Uncharacterized protein</fullName>
    </submittedName>
</protein>
<organism evidence="1">
    <name type="scientific">Ananas comosus var. bracteatus</name>
    <name type="common">red pineapple</name>
    <dbReference type="NCBI Taxonomy" id="296719"/>
    <lineage>
        <taxon>Eukaryota</taxon>
        <taxon>Viridiplantae</taxon>
        <taxon>Streptophyta</taxon>
        <taxon>Embryophyta</taxon>
        <taxon>Tracheophyta</taxon>
        <taxon>Spermatophyta</taxon>
        <taxon>Magnoliopsida</taxon>
        <taxon>Liliopsida</taxon>
        <taxon>Poales</taxon>
        <taxon>Bromeliaceae</taxon>
        <taxon>Bromelioideae</taxon>
        <taxon>Ananas</taxon>
    </lineage>
</organism>
<accession>A0A6V7P2I6</accession>
<sequence length="116" mass="12840">MILALSVIACGWSRLPSSELRSCITIANKTGGLSRQTSRSRDSVCEWFDLRANRLDLAKGMIMAFHISGKIGGVGGRTHWELCLVLTPYFTEPSTSACVRGSRQGHRALDRVDHRH</sequence>
<evidence type="ECO:0000313" key="1">
    <source>
        <dbReference type="EMBL" id="CAD1824824.1"/>
    </source>
</evidence>
<reference evidence="1" key="1">
    <citation type="submission" date="2020-07" db="EMBL/GenBank/DDBJ databases">
        <authorList>
            <person name="Lin J."/>
        </authorList>
    </citation>
    <scope>NUCLEOTIDE SEQUENCE</scope>
</reference>
<dbReference type="AlphaFoldDB" id="A0A6V7P2I6"/>
<gene>
    <name evidence="1" type="ORF">CB5_LOCUS8035</name>
</gene>
<proteinExistence type="predicted"/>
<dbReference type="EMBL" id="LR862144">
    <property type="protein sequence ID" value="CAD1824824.1"/>
    <property type="molecule type" value="Genomic_DNA"/>
</dbReference>